<dbReference type="PIRSF" id="PIRSF038959">
    <property type="entry name" value="SdpI"/>
    <property type="match status" value="1"/>
</dbReference>
<gene>
    <name evidence="3" type="ORF">DC3_31230</name>
</gene>
<evidence type="ECO:0000259" key="2">
    <source>
        <dbReference type="Pfam" id="PF07853"/>
    </source>
</evidence>
<dbReference type="RefSeq" id="WP_146885765.1">
    <property type="nucleotide sequence ID" value="NZ_BJXB01000013.1"/>
</dbReference>
<comment type="caution">
    <text evidence="3">The sequence shown here is derived from an EMBL/GenBank/DDBJ whole genome shotgun (WGS) entry which is preliminary data.</text>
</comment>
<feature type="domain" description="DUF1648" evidence="2">
    <location>
        <begin position="12"/>
        <end position="58"/>
    </location>
</feature>
<proteinExistence type="predicted"/>
<keyword evidence="1" id="KW-0472">Membrane</keyword>
<reference evidence="3 4" key="1">
    <citation type="submission" date="2019-07" db="EMBL/GenBank/DDBJ databases">
        <title>Whole genome shotgun sequence of Deinococcus cellulosilyticus NBRC 106333.</title>
        <authorList>
            <person name="Hosoyama A."/>
            <person name="Uohara A."/>
            <person name="Ohji S."/>
            <person name="Ichikawa N."/>
        </authorList>
    </citation>
    <scope>NUCLEOTIDE SEQUENCE [LARGE SCALE GENOMIC DNA]</scope>
    <source>
        <strain evidence="3 4">NBRC 106333</strain>
    </source>
</reference>
<dbReference type="PANTHER" id="PTHR37810:SF5">
    <property type="entry name" value="IMMUNITY PROTEIN SDPI"/>
    <property type="match status" value="1"/>
</dbReference>
<sequence length="230" mass="26380">MNEFKNDLWAWLVFVLVWGYIVYSFDSLPERVPVHYNFQNVPDRYGSPAEVFVMLVVMVPYFPLLLMNATAMGVKGEQNQQTFGQLQQYARVLLLLLCSGIALGQVLTWQGILDTDAMTRMVFTMIGIFLMLMGNISPRVTRNYFSGFRTAYTLRSDLAWYDVNRKGAYLMTFCGLLVLVLTWVLPGNWPIFGLLGSVGLLFVGGARLNKRARELWEKDPRRIPLDQKPF</sequence>
<dbReference type="Proteomes" id="UP000321306">
    <property type="component" value="Unassembled WGS sequence"/>
</dbReference>
<accession>A0A511N4T8</accession>
<dbReference type="InterPro" id="IPR025962">
    <property type="entry name" value="SdpI/YhfL"/>
</dbReference>
<evidence type="ECO:0000313" key="3">
    <source>
        <dbReference type="EMBL" id="GEM47488.1"/>
    </source>
</evidence>
<feature type="transmembrane region" description="Helical" evidence="1">
    <location>
        <begin position="51"/>
        <end position="71"/>
    </location>
</feature>
<keyword evidence="1" id="KW-1133">Transmembrane helix</keyword>
<dbReference type="InterPro" id="IPR012867">
    <property type="entry name" value="DUF1648"/>
</dbReference>
<evidence type="ECO:0000313" key="4">
    <source>
        <dbReference type="Proteomes" id="UP000321306"/>
    </source>
</evidence>
<feature type="transmembrane region" description="Helical" evidence="1">
    <location>
        <begin position="191"/>
        <end position="208"/>
    </location>
</feature>
<feature type="transmembrane region" description="Helical" evidence="1">
    <location>
        <begin position="168"/>
        <end position="185"/>
    </location>
</feature>
<dbReference type="Pfam" id="PF07853">
    <property type="entry name" value="DUF1648"/>
    <property type="match status" value="1"/>
</dbReference>
<dbReference type="InterPro" id="IPR026272">
    <property type="entry name" value="SdpI"/>
</dbReference>
<feature type="transmembrane region" description="Helical" evidence="1">
    <location>
        <begin position="92"/>
        <end position="112"/>
    </location>
</feature>
<dbReference type="Pfam" id="PF13630">
    <property type="entry name" value="SdpI"/>
    <property type="match status" value="1"/>
</dbReference>
<dbReference type="PANTHER" id="PTHR37810">
    <property type="entry name" value="IMMUNITY PROTEIN SDPI"/>
    <property type="match status" value="1"/>
</dbReference>
<organism evidence="3 4">
    <name type="scientific">Deinococcus cellulosilyticus (strain DSM 18568 / NBRC 106333 / KACC 11606 / 5516J-15)</name>
    <dbReference type="NCBI Taxonomy" id="1223518"/>
    <lineage>
        <taxon>Bacteria</taxon>
        <taxon>Thermotogati</taxon>
        <taxon>Deinococcota</taxon>
        <taxon>Deinococci</taxon>
        <taxon>Deinococcales</taxon>
        <taxon>Deinococcaceae</taxon>
        <taxon>Deinococcus</taxon>
    </lineage>
</organism>
<protein>
    <recommendedName>
        <fullName evidence="2">DUF1648 domain-containing protein</fullName>
    </recommendedName>
</protein>
<dbReference type="EMBL" id="BJXB01000013">
    <property type="protein sequence ID" value="GEM47488.1"/>
    <property type="molecule type" value="Genomic_DNA"/>
</dbReference>
<evidence type="ECO:0000256" key="1">
    <source>
        <dbReference type="SAM" id="Phobius"/>
    </source>
</evidence>
<feature type="transmembrane region" description="Helical" evidence="1">
    <location>
        <begin position="7"/>
        <end position="25"/>
    </location>
</feature>
<dbReference type="AlphaFoldDB" id="A0A511N4T8"/>
<dbReference type="OrthoDB" id="9808690at2"/>
<keyword evidence="4" id="KW-1185">Reference proteome</keyword>
<keyword evidence="1" id="KW-0812">Transmembrane</keyword>
<name>A0A511N4T8_DEIC1</name>
<dbReference type="GO" id="GO:0009636">
    <property type="term" value="P:response to toxic substance"/>
    <property type="evidence" value="ECO:0007669"/>
    <property type="project" value="TreeGrafter"/>
</dbReference>
<feature type="transmembrane region" description="Helical" evidence="1">
    <location>
        <begin position="118"/>
        <end position="136"/>
    </location>
</feature>